<gene>
    <name evidence="1" type="ORF">SPAR_36406</name>
</gene>
<comment type="caution">
    <text evidence="1">The sequence shown here is derived from an EMBL/GenBank/DDBJ whole genome shotgun (WGS) entry which is preliminary data.</text>
</comment>
<dbReference type="Proteomes" id="UP000186168">
    <property type="component" value="Unassembled WGS sequence"/>
</dbReference>
<evidence type="ECO:0000313" key="1">
    <source>
        <dbReference type="EMBL" id="OMI34383.1"/>
    </source>
</evidence>
<dbReference type="EMBL" id="ASQP01000469">
    <property type="protein sequence ID" value="OMI34383.1"/>
    <property type="molecule type" value="Genomic_DNA"/>
</dbReference>
<evidence type="ECO:0008006" key="3">
    <source>
        <dbReference type="Google" id="ProtNLM"/>
    </source>
</evidence>
<proteinExistence type="predicted"/>
<sequence>MSVAAGKATVASSTAPDTWTTYRTATRSTAGAGLGFVLSAEDRLACIDLDHALADGELLPWAREIVDRLPRTYIEVSPSGQGLHVWGYGEVGRGRRIRRGEVAVEVYDRERYICMTRRPFENAPSKLADLSKVIADLL</sequence>
<keyword evidence="2" id="KW-1185">Reference proteome</keyword>
<organism evidence="1 2">
    <name type="scientific">Streptomyces sparsogenes DSM 40356</name>
    <dbReference type="NCBI Taxonomy" id="1331668"/>
    <lineage>
        <taxon>Bacteria</taxon>
        <taxon>Bacillati</taxon>
        <taxon>Actinomycetota</taxon>
        <taxon>Actinomycetes</taxon>
        <taxon>Kitasatosporales</taxon>
        <taxon>Streptomycetaceae</taxon>
        <taxon>Streptomyces</taxon>
    </lineage>
</organism>
<accession>A0A1R1S826</accession>
<reference evidence="1 2" key="1">
    <citation type="submission" date="2013-05" db="EMBL/GenBank/DDBJ databases">
        <title>Genome sequence of Streptomyces sparsogenes DSM 40356.</title>
        <authorList>
            <person name="Coyne S."/>
            <person name="Seebeck F.P."/>
        </authorList>
    </citation>
    <scope>NUCLEOTIDE SEQUENCE [LARGE SCALE GENOMIC DNA]</scope>
    <source>
        <strain evidence="1 2">DSM 40356</strain>
    </source>
</reference>
<protein>
    <recommendedName>
        <fullName evidence="3">DNA primase/polymerase bifunctional N-terminal domain-containing protein</fullName>
    </recommendedName>
</protein>
<name>A0A1R1S826_9ACTN</name>
<evidence type="ECO:0000313" key="2">
    <source>
        <dbReference type="Proteomes" id="UP000186168"/>
    </source>
</evidence>
<dbReference type="AlphaFoldDB" id="A0A1R1S826"/>
<dbReference type="STRING" id="67365.GCA_001704635_01763"/>